<keyword evidence="4" id="KW-1185">Reference proteome</keyword>
<keyword evidence="1" id="KW-0812">Transmembrane</keyword>
<evidence type="ECO:0000256" key="1">
    <source>
        <dbReference type="SAM" id="Phobius"/>
    </source>
</evidence>
<dbReference type="InterPro" id="IPR039564">
    <property type="entry name" value="Peptidase_C39-like"/>
</dbReference>
<reference evidence="3 4" key="1">
    <citation type="submission" date="2019-04" db="EMBL/GenBank/DDBJ databases">
        <title>Microbes associate with the intestines of laboratory mice.</title>
        <authorList>
            <person name="Navarre W."/>
            <person name="Wong E."/>
            <person name="Huang K.C."/>
            <person name="Tropini C."/>
            <person name="Ng K."/>
            <person name="Yu B."/>
        </authorList>
    </citation>
    <scope>NUCLEOTIDE SEQUENCE [LARGE SCALE GENOMIC DNA]</scope>
    <source>
        <strain evidence="3 4">NM48_B13</strain>
    </source>
</reference>
<evidence type="ECO:0000313" key="3">
    <source>
        <dbReference type="EMBL" id="TJW12217.1"/>
    </source>
</evidence>
<keyword evidence="1" id="KW-1133">Transmembrane helix</keyword>
<dbReference type="OrthoDB" id="3173320at2"/>
<dbReference type="Pfam" id="PF13529">
    <property type="entry name" value="Peptidase_C39_2"/>
    <property type="match status" value="1"/>
</dbReference>
<keyword evidence="1" id="KW-0472">Membrane</keyword>
<accession>A0A3N0ACN9</accession>
<organism evidence="3 4">
    <name type="scientific">Parvibacter caecicola</name>
    <dbReference type="NCBI Taxonomy" id="747645"/>
    <lineage>
        <taxon>Bacteria</taxon>
        <taxon>Bacillati</taxon>
        <taxon>Actinomycetota</taxon>
        <taxon>Coriobacteriia</taxon>
        <taxon>Coriobacteriales</taxon>
        <taxon>Coriobacteriaceae</taxon>
        <taxon>Parvibacter</taxon>
    </lineage>
</organism>
<dbReference type="Proteomes" id="UP000309454">
    <property type="component" value="Unassembled WGS sequence"/>
</dbReference>
<feature type="domain" description="Peptidase C39-like" evidence="2">
    <location>
        <begin position="167"/>
        <end position="273"/>
    </location>
</feature>
<evidence type="ECO:0000313" key="4">
    <source>
        <dbReference type="Proteomes" id="UP000309454"/>
    </source>
</evidence>
<sequence>MLQRNYPDGTEKRVVMPHRRKPAKPASIRLKAHRIPPTVLTRTAKATGEAPLAVLSPSSSGVVPALSPASRARTSRVATAATALSPGWIWAAVAAAALLLLLVLTALNPFGQPQTTEAGASAAAGQTPGSTPVALWKKGAVPRLYSADDQWGSEAYGASTLGLSGAAPTAVAMVYVYETGATDVTPASVATWANEHNVASTSPDAINTVLTEGASTLGLSVDSIEPSNIAIRQALAQGRPVVAVLAQGTTGPVESAVVICAIDQDSRLVVNDPTSVENTARTWSFDEVVDSAKELYAYALA</sequence>
<proteinExistence type="predicted"/>
<dbReference type="AlphaFoldDB" id="A0A3N0ACN9"/>
<gene>
    <name evidence="3" type="ORF">E5982_01005</name>
</gene>
<name>A0A3N0ACN9_9ACTN</name>
<comment type="caution">
    <text evidence="3">The sequence shown here is derived from an EMBL/GenBank/DDBJ whole genome shotgun (WGS) entry which is preliminary data.</text>
</comment>
<feature type="transmembrane region" description="Helical" evidence="1">
    <location>
        <begin position="88"/>
        <end position="107"/>
    </location>
</feature>
<dbReference type="EMBL" id="SSTM01000001">
    <property type="protein sequence ID" value="TJW12217.1"/>
    <property type="molecule type" value="Genomic_DNA"/>
</dbReference>
<evidence type="ECO:0000259" key="2">
    <source>
        <dbReference type="Pfam" id="PF13529"/>
    </source>
</evidence>
<protein>
    <recommendedName>
        <fullName evidence="2">Peptidase C39-like domain-containing protein</fullName>
    </recommendedName>
</protein>